<dbReference type="InterPro" id="IPR000595">
    <property type="entry name" value="cNMP-bd_dom"/>
</dbReference>
<dbReference type="Gene3D" id="2.60.120.10">
    <property type="entry name" value="Jelly Rolls"/>
    <property type="match status" value="1"/>
</dbReference>
<evidence type="ECO:0000256" key="4">
    <source>
        <dbReference type="ARBA" id="ARBA00023163"/>
    </source>
</evidence>
<dbReference type="InterPro" id="IPR014710">
    <property type="entry name" value="RmlC-like_jellyroll"/>
</dbReference>
<protein>
    <submittedName>
        <fullName evidence="7">Crp/Fnr family transcriptional regulator</fullName>
    </submittedName>
</protein>
<dbReference type="PROSITE" id="PS00042">
    <property type="entry name" value="HTH_CRP_1"/>
    <property type="match status" value="1"/>
</dbReference>
<dbReference type="PRINTS" id="PR00034">
    <property type="entry name" value="HTHCRP"/>
</dbReference>
<evidence type="ECO:0000259" key="6">
    <source>
        <dbReference type="PROSITE" id="PS51063"/>
    </source>
</evidence>
<dbReference type="Pfam" id="PF13545">
    <property type="entry name" value="HTH_Crp_2"/>
    <property type="match status" value="1"/>
</dbReference>
<dbReference type="FunFam" id="1.10.10.10:FF:000019">
    <property type="entry name" value="Crp/Fnr family transcriptional regulator"/>
    <property type="match status" value="1"/>
</dbReference>
<dbReference type="PROSITE" id="PS50042">
    <property type="entry name" value="CNMP_BINDING_3"/>
    <property type="match status" value="1"/>
</dbReference>
<accession>A0A9X4QLQ0</accession>
<comment type="caution">
    <text evidence="7">The sequence shown here is derived from an EMBL/GenBank/DDBJ whole genome shotgun (WGS) entry which is preliminary data.</text>
</comment>
<dbReference type="RefSeq" id="WP_277564624.1">
    <property type="nucleotide sequence ID" value="NZ_JAPDHZ010000002.1"/>
</dbReference>
<evidence type="ECO:0000259" key="5">
    <source>
        <dbReference type="PROSITE" id="PS50042"/>
    </source>
</evidence>
<dbReference type="Gene3D" id="1.10.10.10">
    <property type="entry name" value="Winged helix-like DNA-binding domain superfamily/Winged helix DNA-binding domain"/>
    <property type="match status" value="1"/>
</dbReference>
<dbReference type="InterPro" id="IPR036390">
    <property type="entry name" value="WH_DNA-bd_sf"/>
</dbReference>
<dbReference type="InterPro" id="IPR036388">
    <property type="entry name" value="WH-like_DNA-bd_sf"/>
</dbReference>
<keyword evidence="4" id="KW-0804">Transcription</keyword>
<keyword evidence="2" id="KW-0238">DNA-binding</keyword>
<dbReference type="PANTHER" id="PTHR24567:SF74">
    <property type="entry name" value="HTH-TYPE TRANSCRIPTIONAL REGULATOR ARCR"/>
    <property type="match status" value="1"/>
</dbReference>
<dbReference type="InterPro" id="IPR018335">
    <property type="entry name" value="Tscrpt_reg_HTH_Crp-type_CS"/>
</dbReference>
<organism evidence="7 8">
    <name type="scientific">Cohnella ginsengisoli</name>
    <dbReference type="NCBI Taxonomy" id="425004"/>
    <lineage>
        <taxon>Bacteria</taxon>
        <taxon>Bacillati</taxon>
        <taxon>Bacillota</taxon>
        <taxon>Bacilli</taxon>
        <taxon>Bacillales</taxon>
        <taxon>Paenibacillaceae</taxon>
        <taxon>Cohnella</taxon>
    </lineage>
</organism>
<sequence>MSRALKKRVAGERTQENELGIHRFFSEDQFARIEELMYPKHAEKGSYLFWEGEQAGKLYYVRSGKVKLRKSTAEGKDFMLSVMQPGDLIWEPENGLTKVHSFSAEVLEEAELGVVQWRDLEILLYRYGDFAVRFMNWMAIAQRVSESKFRDLLLFGKPGALASTLIRMANTYGIATAEGIKITLKLTHSEIADMIGTSRESVNRMLNGLKEEGVIDIRQGRIYVLQLNALREICHCPTCPGCPKEICRI</sequence>
<gene>
    <name evidence="7" type="ORF">OMP38_08135</name>
</gene>
<dbReference type="GO" id="GO:0003700">
    <property type="term" value="F:DNA-binding transcription factor activity"/>
    <property type="evidence" value="ECO:0007669"/>
    <property type="project" value="InterPro"/>
</dbReference>
<dbReference type="SMART" id="SM00100">
    <property type="entry name" value="cNMP"/>
    <property type="match status" value="1"/>
</dbReference>
<name>A0A9X4QLQ0_9BACL</name>
<reference evidence="7 8" key="1">
    <citation type="submission" date="2022-10" db="EMBL/GenBank/DDBJ databases">
        <title>Comparative genomic analysis of Cohnella hashimotonis sp. nov., isolated from the International Space Station.</title>
        <authorList>
            <person name="Simpson A."/>
            <person name="Venkateswaran K."/>
        </authorList>
    </citation>
    <scope>NUCLEOTIDE SEQUENCE [LARGE SCALE GENOMIC DNA]</scope>
    <source>
        <strain evidence="7 8">DSM 18997</strain>
    </source>
</reference>
<dbReference type="SUPFAM" id="SSF46785">
    <property type="entry name" value="Winged helix' DNA-binding domain"/>
    <property type="match status" value="1"/>
</dbReference>
<feature type="domain" description="Cyclic nucleotide-binding" evidence="5">
    <location>
        <begin position="21"/>
        <end position="91"/>
    </location>
</feature>
<dbReference type="CDD" id="cd00092">
    <property type="entry name" value="HTH_CRP"/>
    <property type="match status" value="1"/>
</dbReference>
<keyword evidence="8" id="KW-1185">Reference proteome</keyword>
<dbReference type="InterPro" id="IPR012318">
    <property type="entry name" value="HTH_CRP"/>
</dbReference>
<dbReference type="PANTHER" id="PTHR24567">
    <property type="entry name" value="CRP FAMILY TRANSCRIPTIONAL REGULATORY PROTEIN"/>
    <property type="match status" value="1"/>
</dbReference>
<dbReference type="CDD" id="cd00038">
    <property type="entry name" value="CAP_ED"/>
    <property type="match status" value="1"/>
</dbReference>
<evidence type="ECO:0000313" key="8">
    <source>
        <dbReference type="Proteomes" id="UP001153387"/>
    </source>
</evidence>
<dbReference type="SMART" id="SM00419">
    <property type="entry name" value="HTH_CRP"/>
    <property type="match status" value="1"/>
</dbReference>
<dbReference type="SUPFAM" id="SSF51206">
    <property type="entry name" value="cAMP-binding domain-like"/>
    <property type="match status" value="1"/>
</dbReference>
<dbReference type="PROSITE" id="PS51063">
    <property type="entry name" value="HTH_CRP_2"/>
    <property type="match status" value="1"/>
</dbReference>
<evidence type="ECO:0000256" key="2">
    <source>
        <dbReference type="ARBA" id="ARBA00023125"/>
    </source>
</evidence>
<dbReference type="EMBL" id="JAPDHZ010000002">
    <property type="protein sequence ID" value="MDG0790833.1"/>
    <property type="molecule type" value="Genomic_DNA"/>
</dbReference>
<proteinExistence type="predicted"/>
<dbReference type="InterPro" id="IPR050397">
    <property type="entry name" value="Env_Response_Regulators"/>
</dbReference>
<keyword evidence="1" id="KW-0805">Transcription regulation</keyword>
<dbReference type="GO" id="GO:0003677">
    <property type="term" value="F:DNA binding"/>
    <property type="evidence" value="ECO:0007669"/>
    <property type="project" value="UniProtKB-KW"/>
</dbReference>
<evidence type="ECO:0000256" key="3">
    <source>
        <dbReference type="ARBA" id="ARBA00023159"/>
    </source>
</evidence>
<dbReference type="GO" id="GO:0005829">
    <property type="term" value="C:cytosol"/>
    <property type="evidence" value="ECO:0007669"/>
    <property type="project" value="TreeGrafter"/>
</dbReference>
<evidence type="ECO:0000256" key="1">
    <source>
        <dbReference type="ARBA" id="ARBA00023015"/>
    </source>
</evidence>
<dbReference type="Proteomes" id="UP001153387">
    <property type="component" value="Unassembled WGS sequence"/>
</dbReference>
<dbReference type="AlphaFoldDB" id="A0A9X4QLQ0"/>
<keyword evidence="3" id="KW-0010">Activator</keyword>
<feature type="domain" description="HTH crp-type" evidence="6">
    <location>
        <begin position="155"/>
        <end position="228"/>
    </location>
</feature>
<evidence type="ECO:0000313" key="7">
    <source>
        <dbReference type="EMBL" id="MDG0790833.1"/>
    </source>
</evidence>
<dbReference type="Pfam" id="PF00027">
    <property type="entry name" value="cNMP_binding"/>
    <property type="match status" value="1"/>
</dbReference>
<dbReference type="InterPro" id="IPR018490">
    <property type="entry name" value="cNMP-bd_dom_sf"/>
</dbReference>